<organism evidence="1 2">
    <name type="scientific">Oedothorax gibbosus</name>
    <dbReference type="NCBI Taxonomy" id="931172"/>
    <lineage>
        <taxon>Eukaryota</taxon>
        <taxon>Metazoa</taxon>
        <taxon>Ecdysozoa</taxon>
        <taxon>Arthropoda</taxon>
        <taxon>Chelicerata</taxon>
        <taxon>Arachnida</taxon>
        <taxon>Araneae</taxon>
        <taxon>Araneomorphae</taxon>
        <taxon>Entelegynae</taxon>
        <taxon>Araneoidea</taxon>
        <taxon>Linyphiidae</taxon>
        <taxon>Erigoninae</taxon>
        <taxon>Oedothorax</taxon>
    </lineage>
</organism>
<comment type="caution">
    <text evidence="1">The sequence shown here is derived from an EMBL/GenBank/DDBJ whole genome shotgun (WGS) entry which is preliminary data.</text>
</comment>
<sequence>MMAQHLLVICQLENHIKEIEIIYPVTGHSFLPPDRVFGNIENVLKRSEVVPNPEEIYKIISEFATVKIVVMNGADAPVVGQEENLLCEAAVEEPILVV</sequence>
<accession>A0AAV6V6Y4</accession>
<dbReference type="Proteomes" id="UP000827092">
    <property type="component" value="Unassembled WGS sequence"/>
</dbReference>
<name>A0AAV6V6Y4_9ARAC</name>
<dbReference type="EMBL" id="JAFNEN010000151">
    <property type="protein sequence ID" value="KAG8191843.1"/>
    <property type="molecule type" value="Genomic_DNA"/>
</dbReference>
<evidence type="ECO:0000313" key="2">
    <source>
        <dbReference type="Proteomes" id="UP000827092"/>
    </source>
</evidence>
<evidence type="ECO:0000313" key="1">
    <source>
        <dbReference type="EMBL" id="KAG8191843.1"/>
    </source>
</evidence>
<protein>
    <submittedName>
        <fullName evidence="1">Uncharacterized protein</fullName>
    </submittedName>
</protein>
<dbReference type="AlphaFoldDB" id="A0AAV6V6Y4"/>
<reference evidence="1 2" key="1">
    <citation type="journal article" date="2022" name="Nat. Ecol. Evol.">
        <title>A masculinizing supergene underlies an exaggerated male reproductive morph in a spider.</title>
        <authorList>
            <person name="Hendrickx F."/>
            <person name="De Corte Z."/>
            <person name="Sonet G."/>
            <person name="Van Belleghem S.M."/>
            <person name="Kostlbacher S."/>
            <person name="Vangestel C."/>
        </authorList>
    </citation>
    <scope>NUCLEOTIDE SEQUENCE [LARGE SCALE GENOMIC DNA]</scope>
    <source>
        <strain evidence="1">W744_W776</strain>
    </source>
</reference>
<gene>
    <name evidence="1" type="ORF">JTE90_022832</name>
</gene>
<keyword evidence="2" id="KW-1185">Reference proteome</keyword>
<proteinExistence type="predicted"/>